<dbReference type="Proteomes" id="UP000307749">
    <property type="component" value="Unassembled WGS sequence"/>
</dbReference>
<reference evidence="2 3" key="1">
    <citation type="submission" date="2017-02" db="EMBL/GenBank/DDBJ databases">
        <title>Whole genome sequencing of Metallibacterium scheffleri DSM 24874 (T).</title>
        <authorList>
            <person name="Kumar S."/>
            <person name="Patil P."/>
            <person name="Patil P.B."/>
        </authorList>
    </citation>
    <scope>NUCLEOTIDE SEQUENCE [LARGE SCALE GENOMIC DNA]</scope>
    <source>
        <strain evidence="2 3">DSM 24874</strain>
    </source>
</reference>
<dbReference type="OrthoDB" id="5953911at2"/>
<keyword evidence="1" id="KW-0732">Signal</keyword>
<feature type="signal peptide" evidence="1">
    <location>
        <begin position="1"/>
        <end position="27"/>
    </location>
</feature>
<name>A0A4V6RRB2_9GAMM</name>
<evidence type="ECO:0000313" key="3">
    <source>
        <dbReference type="Proteomes" id="UP000307749"/>
    </source>
</evidence>
<evidence type="ECO:0000256" key="1">
    <source>
        <dbReference type="SAM" id="SignalP"/>
    </source>
</evidence>
<proteinExistence type="predicted"/>
<feature type="chain" id="PRO_5020838282" description="TonB C-terminal domain-containing protein" evidence="1">
    <location>
        <begin position="28"/>
        <end position="179"/>
    </location>
</feature>
<sequence length="179" mass="18984">MTATCWPQAVRGGATLACLLLAGCASAPPSATSPLPTGTGSYKPVHGADTRRYVLSAGEAFSGATLARFENPQYPPSLLALKLAPVTLVVQLVIGADGRVQRVQPDPPAQLQLIDHAAEFMAAIAACTRQWQFAPLVISTQHELDGRTISSRSARPFSLVYAFTFELRDGKAHASLARQ</sequence>
<dbReference type="Gene3D" id="3.30.1150.10">
    <property type="match status" value="1"/>
</dbReference>
<keyword evidence="3" id="KW-1185">Reference proteome</keyword>
<dbReference type="EMBL" id="MWQO01000007">
    <property type="protein sequence ID" value="THD11741.1"/>
    <property type="molecule type" value="Genomic_DNA"/>
</dbReference>
<dbReference type="STRING" id="993689.GCA_002077135_01557"/>
<protein>
    <recommendedName>
        <fullName evidence="4">TonB C-terminal domain-containing protein</fullName>
    </recommendedName>
</protein>
<gene>
    <name evidence="2" type="ORF">B1806_02410</name>
</gene>
<dbReference type="AlphaFoldDB" id="A0A4V6RRB2"/>
<evidence type="ECO:0008006" key="4">
    <source>
        <dbReference type="Google" id="ProtNLM"/>
    </source>
</evidence>
<evidence type="ECO:0000313" key="2">
    <source>
        <dbReference type="EMBL" id="THD11741.1"/>
    </source>
</evidence>
<comment type="caution">
    <text evidence="2">The sequence shown here is derived from an EMBL/GenBank/DDBJ whole genome shotgun (WGS) entry which is preliminary data.</text>
</comment>
<organism evidence="2 3">
    <name type="scientific">Metallibacterium scheffleri</name>
    <dbReference type="NCBI Taxonomy" id="993689"/>
    <lineage>
        <taxon>Bacteria</taxon>
        <taxon>Pseudomonadati</taxon>
        <taxon>Pseudomonadota</taxon>
        <taxon>Gammaproteobacteria</taxon>
        <taxon>Lysobacterales</taxon>
        <taxon>Rhodanobacteraceae</taxon>
        <taxon>Metallibacterium</taxon>
    </lineage>
</organism>
<accession>A0A4V6RRB2</accession>
<dbReference type="RefSeq" id="WP_136256241.1">
    <property type="nucleotide sequence ID" value="NZ_LDOS01000002.1"/>
</dbReference>